<dbReference type="EMBL" id="JAXUIC010000129">
    <property type="protein sequence ID" value="KAK4551118.1"/>
    <property type="molecule type" value="Genomic_DNA"/>
</dbReference>
<evidence type="ECO:0000256" key="1">
    <source>
        <dbReference type="SAM" id="Coils"/>
    </source>
</evidence>
<dbReference type="InterPro" id="IPR012337">
    <property type="entry name" value="RNaseH-like_sf"/>
</dbReference>
<dbReference type="AlphaFoldDB" id="A0AAN7I699"/>
<dbReference type="SUPFAM" id="SSF53098">
    <property type="entry name" value="Ribonuclease H-like"/>
    <property type="match status" value="1"/>
</dbReference>
<protein>
    <recommendedName>
        <fullName evidence="4">Integrase catalytic domain-containing protein</fullName>
    </recommendedName>
</protein>
<comment type="caution">
    <text evidence="2">The sequence shown here is derived from an EMBL/GenBank/DDBJ whole genome shotgun (WGS) entry which is preliminary data.</text>
</comment>
<name>A0AAN7I699_QUERU</name>
<dbReference type="InterPro" id="IPR036397">
    <property type="entry name" value="RNaseH_sf"/>
</dbReference>
<reference evidence="2 3" key="1">
    <citation type="journal article" date="2023" name="G3 (Bethesda)">
        <title>A haplotype-resolved chromosome-scale genome for Quercus rubra L. provides insights into the genetics of adaptive traits for red oak species.</title>
        <authorList>
            <person name="Kapoor B."/>
            <person name="Jenkins J."/>
            <person name="Schmutz J."/>
            <person name="Zhebentyayeva T."/>
            <person name="Kuelheim C."/>
            <person name="Coggeshall M."/>
            <person name="Heim C."/>
            <person name="Lasky J.R."/>
            <person name="Leites L."/>
            <person name="Islam-Faridi N."/>
            <person name="Romero-Severson J."/>
            <person name="DeLeo V.L."/>
            <person name="Lucas S.M."/>
            <person name="Lazic D."/>
            <person name="Gailing O."/>
            <person name="Carlson J."/>
            <person name="Staton M."/>
        </authorList>
    </citation>
    <scope>NUCLEOTIDE SEQUENCE [LARGE SCALE GENOMIC DNA]</scope>
    <source>
        <strain evidence="2">Pseudo-F2</strain>
    </source>
</reference>
<dbReference type="GO" id="GO:0003676">
    <property type="term" value="F:nucleic acid binding"/>
    <property type="evidence" value="ECO:0007669"/>
    <property type="project" value="InterPro"/>
</dbReference>
<dbReference type="Proteomes" id="UP001324115">
    <property type="component" value="Unassembled WGS sequence"/>
</dbReference>
<gene>
    <name evidence="2" type="ORF">RGQ29_032533</name>
</gene>
<evidence type="ECO:0000313" key="3">
    <source>
        <dbReference type="Proteomes" id="UP001324115"/>
    </source>
</evidence>
<evidence type="ECO:0008006" key="4">
    <source>
        <dbReference type="Google" id="ProtNLM"/>
    </source>
</evidence>
<keyword evidence="3" id="KW-1185">Reference proteome</keyword>
<organism evidence="2 3">
    <name type="scientific">Quercus rubra</name>
    <name type="common">Northern red oak</name>
    <name type="synonym">Quercus borealis</name>
    <dbReference type="NCBI Taxonomy" id="3512"/>
    <lineage>
        <taxon>Eukaryota</taxon>
        <taxon>Viridiplantae</taxon>
        <taxon>Streptophyta</taxon>
        <taxon>Embryophyta</taxon>
        <taxon>Tracheophyta</taxon>
        <taxon>Spermatophyta</taxon>
        <taxon>Magnoliopsida</taxon>
        <taxon>eudicotyledons</taxon>
        <taxon>Gunneridae</taxon>
        <taxon>Pentapetalae</taxon>
        <taxon>rosids</taxon>
        <taxon>fabids</taxon>
        <taxon>Fagales</taxon>
        <taxon>Fagaceae</taxon>
        <taxon>Quercus</taxon>
    </lineage>
</organism>
<dbReference type="Gene3D" id="3.30.420.10">
    <property type="entry name" value="Ribonuclease H-like superfamily/Ribonuclease H"/>
    <property type="match status" value="1"/>
</dbReference>
<proteinExistence type="predicted"/>
<dbReference type="PANTHER" id="PTHR48475:SF1">
    <property type="entry name" value="RNASE H TYPE-1 DOMAIN-CONTAINING PROTEIN"/>
    <property type="match status" value="1"/>
</dbReference>
<feature type="coiled-coil region" evidence="1">
    <location>
        <begin position="93"/>
        <end position="127"/>
    </location>
</feature>
<keyword evidence="1" id="KW-0175">Coiled coil</keyword>
<accession>A0AAN7I699</accession>
<sequence length="199" mass="22925">MTELCEKFEFKQYNSSMYNAPTNGLAKAFNKTLGNWHERIGEALWAYRTTFRTPTQATPYSLVYGMEAVLPLERQIPSLQIVIQEGLTGEENAKLILQELEALDEKRLEAQQRLECYEARLSDAFNKRVKPRSFQVGDLVLAVRRPIITTHHTGNNFTLKWDGPYVVQEVYTNGAYKLIDNDGVRIDPINGKFLKRFYA</sequence>
<evidence type="ECO:0000313" key="2">
    <source>
        <dbReference type="EMBL" id="KAK4551118.1"/>
    </source>
</evidence>
<dbReference type="PANTHER" id="PTHR48475">
    <property type="entry name" value="RIBONUCLEASE H"/>
    <property type="match status" value="1"/>
</dbReference>